<feature type="transmembrane region" description="Helical" evidence="1">
    <location>
        <begin position="202"/>
        <end position="219"/>
    </location>
</feature>
<dbReference type="PROSITE" id="PS51832">
    <property type="entry name" value="HD_GYP"/>
    <property type="match status" value="1"/>
</dbReference>
<feature type="transmembrane region" description="Helical" evidence="1">
    <location>
        <begin position="29"/>
        <end position="45"/>
    </location>
</feature>
<feature type="domain" description="HD-GYP" evidence="2">
    <location>
        <begin position="225"/>
        <end position="420"/>
    </location>
</feature>
<gene>
    <name evidence="3" type="ORF">FHW14_000956</name>
</gene>
<reference evidence="3 4" key="1">
    <citation type="submission" date="2020-08" db="EMBL/GenBank/DDBJ databases">
        <title>Genomic Encyclopedia of Type Strains, Phase IV (KMG-V): Genome sequencing to study the core and pangenomes of soil and plant-associated prokaryotes.</title>
        <authorList>
            <person name="Whitman W."/>
        </authorList>
    </citation>
    <scope>NUCLEOTIDE SEQUENCE [LARGE SCALE GENOMIC DNA]</scope>
    <source>
        <strain evidence="3 4">B3ACCR2</strain>
    </source>
</reference>
<evidence type="ECO:0000313" key="4">
    <source>
        <dbReference type="Proteomes" id="UP000590811"/>
    </source>
</evidence>
<name>A0A839PQN3_9MICO</name>
<dbReference type="Gene3D" id="1.10.3210.10">
    <property type="entry name" value="Hypothetical protein af1432"/>
    <property type="match status" value="1"/>
</dbReference>
<protein>
    <submittedName>
        <fullName evidence="3">HD-GYP domain-containing protein (C-di-GMP phosphodiesterase class II)</fullName>
    </submittedName>
</protein>
<keyword evidence="1" id="KW-1133">Transmembrane helix</keyword>
<evidence type="ECO:0000313" key="3">
    <source>
        <dbReference type="EMBL" id="MBB2985807.1"/>
    </source>
</evidence>
<dbReference type="PANTHER" id="PTHR45228:SF4">
    <property type="entry name" value="LIPOPROTEIN"/>
    <property type="match status" value="1"/>
</dbReference>
<keyword evidence="1" id="KW-0812">Transmembrane</keyword>
<sequence length="422" mass="44336">MLSYVSATVVAAAVLGALSARFGGKFDVAPVLVLCALGVLSANLAKPRVASRVDFSFLSIILLAGAVVVGPLGTWVVGAVSMSLDRSPNVRWYQVAFNAAMGSLIGAGGAWAYLLVGGAADVGGLMGLNALGLNVGIPLIIADIVQCLINASLLSGVIHVSTGAPVRVLARQILVSSGTAYIGYGVIGFLFVILWFPAKLGAFSAVLILAPLLVARWAFVQYGEELRSHERTLETLVTTLSRKDADAVARSRVTAQLAEWVAEELALTPAQIGTVRYAGALREIGLIGVPWRVLHRPPELLGDPERRVLSGHPQVGARLIEGIDFLEDARSGIQHQDERFDGTGRPDGLAGADIPPAARIIAVAGEFVDLTQPRRGVPPLAPEVALARIADDAGRFDPRAVRAIADVLERHGWAVSVEGSQL</sequence>
<dbReference type="InterPro" id="IPR037522">
    <property type="entry name" value="HD_GYP_dom"/>
</dbReference>
<proteinExistence type="predicted"/>
<dbReference type="RefSeq" id="WP_184508720.1">
    <property type="nucleotide sequence ID" value="NZ_JACHVT010000002.1"/>
</dbReference>
<dbReference type="PANTHER" id="PTHR45228">
    <property type="entry name" value="CYCLIC DI-GMP PHOSPHODIESTERASE TM_0186-RELATED"/>
    <property type="match status" value="1"/>
</dbReference>
<feature type="transmembrane region" description="Helical" evidence="1">
    <location>
        <begin position="122"/>
        <end position="142"/>
    </location>
</feature>
<dbReference type="Proteomes" id="UP000590811">
    <property type="component" value="Unassembled WGS sequence"/>
</dbReference>
<dbReference type="Pfam" id="PF13487">
    <property type="entry name" value="HD_5"/>
    <property type="match status" value="1"/>
</dbReference>
<feature type="transmembrane region" description="Helical" evidence="1">
    <location>
        <begin position="173"/>
        <end position="196"/>
    </location>
</feature>
<feature type="transmembrane region" description="Helical" evidence="1">
    <location>
        <begin position="57"/>
        <end position="80"/>
    </location>
</feature>
<evidence type="ECO:0000259" key="2">
    <source>
        <dbReference type="PROSITE" id="PS51832"/>
    </source>
</evidence>
<dbReference type="EMBL" id="JACHVT010000002">
    <property type="protein sequence ID" value="MBB2985807.1"/>
    <property type="molecule type" value="Genomic_DNA"/>
</dbReference>
<keyword evidence="1" id="KW-0472">Membrane</keyword>
<organism evidence="3 4">
    <name type="scientific">Terracoccus luteus</name>
    <dbReference type="NCBI Taxonomy" id="53356"/>
    <lineage>
        <taxon>Bacteria</taxon>
        <taxon>Bacillati</taxon>
        <taxon>Actinomycetota</taxon>
        <taxon>Actinomycetes</taxon>
        <taxon>Micrococcales</taxon>
        <taxon>Intrasporangiaceae</taxon>
        <taxon>Terracoccus</taxon>
    </lineage>
</organism>
<comment type="caution">
    <text evidence="3">The sequence shown here is derived from an EMBL/GenBank/DDBJ whole genome shotgun (WGS) entry which is preliminary data.</text>
</comment>
<feature type="transmembrane region" description="Helical" evidence="1">
    <location>
        <begin position="92"/>
        <end position="115"/>
    </location>
</feature>
<accession>A0A839PQN3</accession>
<dbReference type="InterPro" id="IPR052020">
    <property type="entry name" value="Cyclic_di-GMP/3'3'-cGAMP_PDE"/>
</dbReference>
<dbReference type="AlphaFoldDB" id="A0A839PQN3"/>
<evidence type="ECO:0000256" key="1">
    <source>
        <dbReference type="SAM" id="Phobius"/>
    </source>
</evidence>